<dbReference type="AlphaFoldDB" id="R4PL08"/>
<sequence length="1027" mass="110636">MPSSLKREDEIDKAYDFSPAARSLKEKEQLSNGEPTKSESNSSAIANADNPTDIARAAEQNPSANYLNNVTKPTKPGGGSTKAKVFDFLKKKGPLGVLAGAVGVGGFFSLGPVGLMHAVQIIKDKVDTMSSVQEPRSHGLLLSRIFGGTDTATAGKCSQGIKMFCRYSSMSEDQARKLNEAGYSLIDKDGNYVNPDKDGRYSGVKWLSTMKDDGKFVQERISAKDFRTKLANDTTFRETMRGVYPSRAAVWRDKVASTFFKDKRLIRDPKWTTTSEDDDPKTRAKEVSKNLAEAETGGEDLTQGQNGGDFSDAVEEEKQTLKTDLENGHPAGTPSDMGEIMNHAPYEKKLGSKVWEGINGALNPAAIVTEMCQGHQYAKIIVDLAKFAGIAVAMRWATQIISSGEMVMAGDAATSDVSIPMEILQRPDANGDNFGDSTAYSWSAYDKPTNTPIQTGITGGAILSALVAYLLFMNKLSFTMPGTGKSLGFNDMCNVATTGAFQFMTALLSVIIQVILAITTLGTGNVAVEGAMAAARGSAKVLINKIVEQVVKRITEKLAKDAIKSTLKDAGKQLVKFAASLVGSFLIGYIIERYFVPYIAHLATGTVITGEENGVAAFDTLAMGAGAAAGGIALSRALTPLSRKSYLAFAGYNESYIAQYSVDQNTAAGTFDFNNPYSTGSVVASSLSNFFSKFNIIKYPQLIGHLPTSLFSWSGGVQLDTAMADISDREKLMDECDDPDVKEKGLATDPYCNVIYGFNDVNMLENTSPESVATFMKDNNYVDNDGNPVAGSAFDTFKKTCIDGANEKAISTVVPDEKRLPAECYDEQKNATTMVKMFRLYLIDQSVVDGMETGIKPLATDTTSAATSQSTSTAIGAGTGKFTDNGQVVGFDNVYYNAMASEQAVGDTLEGAGQCARVTSYIWHGTATRYGYACAIDLWNQNPDKQHTDRNPPKGAILLYTKSSCGHVVIYLGNNKVLNDGHVRDASFVENNWGQTYKGWVDPNTLGWTSVKTTNITSLLSDFRRGT</sequence>
<feature type="compositionally biased region" description="Polar residues" evidence="1">
    <location>
        <begin position="60"/>
        <end position="72"/>
    </location>
</feature>
<feature type="region of interest" description="Disordered" evidence="1">
    <location>
        <begin position="1"/>
        <end position="51"/>
    </location>
</feature>
<organism evidence="3 4">
    <name type="scientific">Candidatus Saccharimonas aalborgensis</name>
    <dbReference type="NCBI Taxonomy" id="1332188"/>
    <lineage>
        <taxon>Bacteria</taxon>
        <taxon>Candidatus Saccharimonadota</taxon>
        <taxon>Candidatus Saccharimonadia</taxon>
        <taxon>Candidatus Saccharimonadales</taxon>
        <taxon>Candidatus Saccharimonadaceae</taxon>
        <taxon>Candidatus Saccharimonas</taxon>
    </lineage>
</organism>
<evidence type="ECO:0000256" key="1">
    <source>
        <dbReference type="SAM" id="MobiDB-lite"/>
    </source>
</evidence>
<name>R4PL08_9BACT</name>
<dbReference type="KEGG" id="saal:L336_0529"/>
<keyword evidence="2" id="KW-1133">Transmembrane helix</keyword>
<feature type="compositionally biased region" description="Basic and acidic residues" evidence="1">
    <location>
        <begin position="1"/>
        <end position="15"/>
    </location>
</feature>
<feature type="transmembrane region" description="Helical" evidence="2">
    <location>
        <begin position="453"/>
        <end position="472"/>
    </location>
</feature>
<protein>
    <recommendedName>
        <fullName evidence="5">Peptidase C51 domain-containing protein</fullName>
    </recommendedName>
</protein>
<keyword evidence="2" id="KW-0472">Membrane</keyword>
<dbReference type="HOGENOM" id="CLU_294871_0_0_0"/>
<dbReference type="EMBL" id="CP005957">
    <property type="protein sequence ID" value="AGL62233.1"/>
    <property type="molecule type" value="Genomic_DNA"/>
</dbReference>
<feature type="compositionally biased region" description="Polar residues" evidence="1">
    <location>
        <begin position="30"/>
        <end position="45"/>
    </location>
</feature>
<dbReference type="RefSeq" id="WP_015641683.1">
    <property type="nucleotide sequence ID" value="NC_021219.1"/>
</dbReference>
<keyword evidence="4" id="KW-1185">Reference proteome</keyword>
<feature type="compositionally biased region" description="Basic and acidic residues" evidence="1">
    <location>
        <begin position="316"/>
        <end position="327"/>
    </location>
</feature>
<gene>
    <name evidence="3" type="ORF">L336_0529</name>
</gene>
<evidence type="ECO:0000256" key="2">
    <source>
        <dbReference type="SAM" id="Phobius"/>
    </source>
</evidence>
<keyword evidence="2" id="KW-0812">Transmembrane</keyword>
<dbReference type="STRING" id="1332188.L336_0529"/>
<evidence type="ECO:0000313" key="4">
    <source>
        <dbReference type="Proteomes" id="UP000013893"/>
    </source>
</evidence>
<proteinExistence type="predicted"/>
<dbReference type="OrthoDB" id="5496837at2"/>
<reference evidence="3 4" key="1">
    <citation type="journal article" date="2013" name="Nat. Biotechnol.">
        <title>Genome sequences of rare, uncultured bacteria obtained by differential coverage binning of multiple metagenomes.</title>
        <authorList>
            <person name="Albertsen M."/>
            <person name="Hugenholtz P."/>
            <person name="Skarshewski A."/>
            <person name="Nielsen K.L."/>
            <person name="Tyson G.W."/>
            <person name="Nielsen P.H."/>
        </authorList>
    </citation>
    <scope>NUCLEOTIDE SEQUENCE [LARGE SCALE GENOMIC DNA]</scope>
    <source>
        <strain evidence="3">TM71</strain>
    </source>
</reference>
<evidence type="ECO:0000313" key="3">
    <source>
        <dbReference type="EMBL" id="AGL62233.1"/>
    </source>
</evidence>
<feature type="region of interest" description="Disordered" evidence="1">
    <location>
        <begin position="271"/>
        <end position="339"/>
    </location>
</feature>
<feature type="region of interest" description="Disordered" evidence="1">
    <location>
        <begin position="60"/>
        <end position="79"/>
    </location>
</feature>
<evidence type="ECO:0008006" key="5">
    <source>
        <dbReference type="Google" id="ProtNLM"/>
    </source>
</evidence>
<dbReference type="Proteomes" id="UP000013893">
    <property type="component" value="Chromosome"/>
</dbReference>
<accession>R4PL08</accession>